<dbReference type="InterPro" id="IPR015002">
    <property type="entry name" value="T6SS_Tdi1_C"/>
</dbReference>
<name>A0A2M9CM63_9MICO</name>
<evidence type="ECO:0008006" key="5">
    <source>
        <dbReference type="Google" id="ProtNLM"/>
    </source>
</evidence>
<protein>
    <recommendedName>
        <fullName evidence="5">GAD-related domain-containing protein</fullName>
    </recommendedName>
</protein>
<dbReference type="OrthoDB" id="2216648at2"/>
<gene>
    <name evidence="3" type="ORF">CLV46_2570</name>
</gene>
<evidence type="ECO:0000259" key="2">
    <source>
        <dbReference type="Pfam" id="PF08906"/>
    </source>
</evidence>
<dbReference type="RefSeq" id="WP_100365125.1">
    <property type="nucleotide sequence ID" value="NZ_PGFF01000001.1"/>
</dbReference>
<reference evidence="3 4" key="1">
    <citation type="submission" date="2017-11" db="EMBL/GenBank/DDBJ databases">
        <title>Genomic Encyclopedia of Archaeal and Bacterial Type Strains, Phase II (KMG-II): From Individual Species to Whole Genera.</title>
        <authorList>
            <person name="Goeker M."/>
        </authorList>
    </citation>
    <scope>NUCLEOTIDE SEQUENCE [LARGE SCALE GENOMIC DNA]</scope>
    <source>
        <strain evidence="3 4">DSM 27393</strain>
    </source>
</reference>
<dbReference type="InterPro" id="IPR014983">
    <property type="entry name" value="GAD-rel"/>
</dbReference>
<accession>A0A2M9CM63</accession>
<feature type="domain" description="T6SS immunity protein Tdi1 C-terminal" evidence="2">
    <location>
        <begin position="120"/>
        <end position="174"/>
    </location>
</feature>
<dbReference type="AlphaFoldDB" id="A0A2M9CM63"/>
<dbReference type="Proteomes" id="UP000228758">
    <property type="component" value="Unassembled WGS sequence"/>
</dbReference>
<evidence type="ECO:0000313" key="4">
    <source>
        <dbReference type="Proteomes" id="UP000228758"/>
    </source>
</evidence>
<evidence type="ECO:0000259" key="1">
    <source>
        <dbReference type="Pfam" id="PF08887"/>
    </source>
</evidence>
<dbReference type="Pfam" id="PF08887">
    <property type="entry name" value="GAD-like"/>
    <property type="match status" value="1"/>
</dbReference>
<comment type="caution">
    <text evidence="3">The sequence shown here is derived from an EMBL/GenBank/DDBJ whole genome shotgun (WGS) entry which is preliminary data.</text>
</comment>
<organism evidence="3 4">
    <name type="scientific">Diaminobutyricimonas aerilata</name>
    <dbReference type="NCBI Taxonomy" id="1162967"/>
    <lineage>
        <taxon>Bacteria</taxon>
        <taxon>Bacillati</taxon>
        <taxon>Actinomycetota</taxon>
        <taxon>Actinomycetes</taxon>
        <taxon>Micrococcales</taxon>
        <taxon>Microbacteriaceae</taxon>
        <taxon>Diaminobutyricimonas</taxon>
    </lineage>
</organism>
<proteinExistence type="predicted"/>
<dbReference type="EMBL" id="PGFF01000001">
    <property type="protein sequence ID" value="PJJ72990.1"/>
    <property type="molecule type" value="Genomic_DNA"/>
</dbReference>
<feature type="domain" description="GAD-related" evidence="1">
    <location>
        <begin position="11"/>
        <end position="83"/>
    </location>
</feature>
<sequence length="295" mass="31423">MTAFAQFTPVAPIDATTIDRYAASVPPEIVAAWREHGSGYVGDGFFRFVDPARADQMLAGIGLPAGSVVLFTTALADVIAWANGMVLVVKFRWGVMDVAQNLTFPRLAALVSDPIARDATWEWQPYPAKVASDGVPHFEQCYGFVPLLALGGPPAPQNLQLGGLYEHIALIAQLAGAPKLRGFLRMPDAEGRPIPPAVPVDRTSLPVAQQELAQWGEDLFRRIAEGAGQQLTEPIHVIPVDDGVAVIRAIRGGGTIFVAADRSALYQGSSVGFDQGVGAFRAGQRTPIEKFGGAR</sequence>
<dbReference type="Pfam" id="PF08906">
    <property type="entry name" value="T6SS_Tdi1_C"/>
    <property type="match status" value="1"/>
</dbReference>
<keyword evidence="4" id="KW-1185">Reference proteome</keyword>
<evidence type="ECO:0000313" key="3">
    <source>
        <dbReference type="EMBL" id="PJJ72990.1"/>
    </source>
</evidence>